<feature type="domain" description="DUF4832" evidence="1">
    <location>
        <begin position="428"/>
        <end position="640"/>
    </location>
</feature>
<proteinExistence type="predicted"/>
<dbReference type="InterPro" id="IPR017853">
    <property type="entry name" value="GH"/>
</dbReference>
<dbReference type="SUPFAM" id="SSF49344">
    <property type="entry name" value="CBD9-like"/>
    <property type="match status" value="1"/>
</dbReference>
<dbReference type="OrthoDB" id="9761426at2"/>
<accession>A0A229NZA8</accession>
<organism evidence="2 3">
    <name type="scientific">Paenibacillus herberti</name>
    <dbReference type="NCBI Taxonomy" id="1619309"/>
    <lineage>
        <taxon>Bacteria</taxon>
        <taxon>Bacillati</taxon>
        <taxon>Bacillota</taxon>
        <taxon>Bacilli</taxon>
        <taxon>Bacillales</taxon>
        <taxon>Paenibacillaceae</taxon>
        <taxon>Paenibacillus</taxon>
    </lineage>
</organism>
<evidence type="ECO:0000313" key="2">
    <source>
        <dbReference type="EMBL" id="OXM15187.1"/>
    </source>
</evidence>
<name>A0A229NZA8_9BACL</name>
<reference evidence="2 3" key="1">
    <citation type="submission" date="2017-07" db="EMBL/GenBank/DDBJ databases">
        <title>Paenibacillus herberti R33 genome sequencing and assembly.</title>
        <authorList>
            <person name="Su W."/>
        </authorList>
    </citation>
    <scope>NUCLEOTIDE SEQUENCE [LARGE SCALE GENOMIC DNA]</scope>
    <source>
        <strain evidence="2 3">R33</strain>
    </source>
</reference>
<dbReference type="Proteomes" id="UP000215145">
    <property type="component" value="Unassembled WGS sequence"/>
</dbReference>
<protein>
    <submittedName>
        <fullName evidence="2">DUF4832 domain-containing protein</fullName>
    </submittedName>
</protein>
<keyword evidence="3" id="KW-1185">Reference proteome</keyword>
<dbReference type="InterPro" id="IPR032267">
    <property type="entry name" value="DUF4832"/>
</dbReference>
<dbReference type="SUPFAM" id="SSF51445">
    <property type="entry name" value="(Trans)glycosidases"/>
    <property type="match status" value="1"/>
</dbReference>
<dbReference type="Pfam" id="PF16116">
    <property type="entry name" value="DUF4832"/>
    <property type="match status" value="1"/>
</dbReference>
<dbReference type="AlphaFoldDB" id="A0A229NZA8"/>
<dbReference type="EMBL" id="NMUQ01000001">
    <property type="protein sequence ID" value="OXM15187.1"/>
    <property type="molecule type" value="Genomic_DNA"/>
</dbReference>
<evidence type="ECO:0000259" key="1">
    <source>
        <dbReference type="Pfam" id="PF16116"/>
    </source>
</evidence>
<comment type="caution">
    <text evidence="2">The sequence shown here is derived from an EMBL/GenBank/DDBJ whole genome shotgun (WGS) entry which is preliminary data.</text>
</comment>
<sequence length="660" mass="72418">MFIVLFVVIAMVVSLFPPIGDLPRADAATIKVDGNVSDWSGINALTTHTGTAQSLKVTNDDKNLYLLVEGAGLSTATGHFWLDTDNNPATGYLTSGWGTNGVEWMIENNTLYNYAGDGTSWNWNEIAKLTPEQFFRSASVVEVLIPLATLKIGVGSKIKAGYIDNNSATNRLPAADQTLPEYVLTTEAKAPGAVTTVTSNPVELDSPLNNPFKGWAPSAKTTSYPQPVKLVYAGVTWKELEPTKGKFDFAAIEAKNNFAHWKTKGVKVVFRLILDSPTGEAHRDIPDWLYDEMAAAGENPGTVYNDPTGRMGAGNNMGFSPNYSAPSVIAGHKKVVEAIANRYNTNVRPVAFVQIGSLGHWGEFHTWPYTKTADSTENVNFTGAFPPLNVSNQFVQHYIDAFAGKEDKMQVLIRRSMALATENNKGMKLGMFNDVFGDKPSFDADWGWYTGTQNGYWDDLGQKQPGNPNFWESRISAGEFYSGEFGMKASLTSGAGFDETMRQTEMSKVSWLGPNSPAPLAVGNELQANIDKLKKRMGYHFVLKEVTHPSAITGNSFEVKLTVENKGVQHFPFNWPLEIQLRKGDTIVAKKQPKVDLRTWKTGTYTITESIPVSSLAPGKYDLSVAIVNPETKRAGVDFANKIYRYSFGAYKLASGLEKK</sequence>
<evidence type="ECO:0000313" key="3">
    <source>
        <dbReference type="Proteomes" id="UP000215145"/>
    </source>
</evidence>
<dbReference type="Gene3D" id="3.20.20.80">
    <property type="entry name" value="Glycosidases"/>
    <property type="match status" value="1"/>
</dbReference>
<gene>
    <name evidence="2" type="ORF">CGZ75_00075</name>
</gene>